<keyword evidence="3" id="KW-1185">Reference proteome</keyword>
<evidence type="ECO:0000313" key="2">
    <source>
        <dbReference type="EMBL" id="KAG6459530.1"/>
    </source>
</evidence>
<dbReference type="PROSITE" id="PS50263">
    <property type="entry name" value="CN_HYDROLASE"/>
    <property type="match status" value="1"/>
</dbReference>
<dbReference type="AlphaFoldDB" id="A0A922CU44"/>
<dbReference type="EMBL" id="JH668625">
    <property type="protein sequence ID" value="KAG6459530.1"/>
    <property type="molecule type" value="Genomic_DNA"/>
</dbReference>
<sequence length="216" mass="24575">MFLYKKSTPEDDSYIAAVVEMNPKDDTMENLEQCINIIKEAAEKNVDVIVFPEKAITIHDSVEIPISGTLTEFPVPADNEDLYNKVLVDLSTAAKTYEMYVVVNLRERVNCTTPNENRKCPGKQVYLFNTNVVFDRKGAVIMRASKYHLFFEPEFTEEIYPNVSKFSTDFNVTFGAVISFDLLFTIPTGELVTQMQLKNIIMTSNWCPEPPFLGSK</sequence>
<organism evidence="2 3">
    <name type="scientific">Manduca sexta</name>
    <name type="common">Tobacco hawkmoth</name>
    <name type="synonym">Tobacco hornworm</name>
    <dbReference type="NCBI Taxonomy" id="7130"/>
    <lineage>
        <taxon>Eukaryota</taxon>
        <taxon>Metazoa</taxon>
        <taxon>Ecdysozoa</taxon>
        <taxon>Arthropoda</taxon>
        <taxon>Hexapoda</taxon>
        <taxon>Insecta</taxon>
        <taxon>Pterygota</taxon>
        <taxon>Neoptera</taxon>
        <taxon>Endopterygota</taxon>
        <taxon>Lepidoptera</taxon>
        <taxon>Glossata</taxon>
        <taxon>Ditrysia</taxon>
        <taxon>Bombycoidea</taxon>
        <taxon>Sphingidae</taxon>
        <taxon>Sphinginae</taxon>
        <taxon>Sphingini</taxon>
        <taxon>Manduca</taxon>
    </lineage>
</organism>
<dbReference type="InterPro" id="IPR040154">
    <property type="entry name" value="Biotinidase/VNN"/>
</dbReference>
<evidence type="ECO:0000259" key="1">
    <source>
        <dbReference type="PROSITE" id="PS50263"/>
    </source>
</evidence>
<evidence type="ECO:0000313" key="3">
    <source>
        <dbReference type="Proteomes" id="UP000791440"/>
    </source>
</evidence>
<name>A0A922CU44_MANSE</name>
<reference evidence="2" key="1">
    <citation type="journal article" date="2016" name="Insect Biochem. Mol. Biol.">
        <title>Multifaceted biological insights from a draft genome sequence of the tobacco hornworm moth, Manduca sexta.</title>
        <authorList>
            <person name="Kanost M.R."/>
            <person name="Arrese E.L."/>
            <person name="Cao X."/>
            <person name="Chen Y.R."/>
            <person name="Chellapilla S."/>
            <person name="Goldsmith M.R."/>
            <person name="Grosse-Wilde E."/>
            <person name="Heckel D.G."/>
            <person name="Herndon N."/>
            <person name="Jiang H."/>
            <person name="Papanicolaou A."/>
            <person name="Qu J."/>
            <person name="Soulages J.L."/>
            <person name="Vogel H."/>
            <person name="Walters J."/>
            <person name="Waterhouse R.M."/>
            <person name="Ahn S.J."/>
            <person name="Almeida F.C."/>
            <person name="An C."/>
            <person name="Aqrawi P."/>
            <person name="Bretschneider A."/>
            <person name="Bryant W.B."/>
            <person name="Bucks S."/>
            <person name="Chao H."/>
            <person name="Chevignon G."/>
            <person name="Christen J.M."/>
            <person name="Clarke D.F."/>
            <person name="Dittmer N.T."/>
            <person name="Ferguson L.C.F."/>
            <person name="Garavelou S."/>
            <person name="Gordon K.H.J."/>
            <person name="Gunaratna R.T."/>
            <person name="Han Y."/>
            <person name="Hauser F."/>
            <person name="He Y."/>
            <person name="Heidel-Fischer H."/>
            <person name="Hirsh A."/>
            <person name="Hu Y."/>
            <person name="Jiang H."/>
            <person name="Kalra D."/>
            <person name="Klinner C."/>
            <person name="Konig C."/>
            <person name="Kovar C."/>
            <person name="Kroll A.R."/>
            <person name="Kuwar S.S."/>
            <person name="Lee S.L."/>
            <person name="Lehman R."/>
            <person name="Li K."/>
            <person name="Li Z."/>
            <person name="Liang H."/>
            <person name="Lovelace S."/>
            <person name="Lu Z."/>
            <person name="Mansfield J.H."/>
            <person name="McCulloch K.J."/>
            <person name="Mathew T."/>
            <person name="Morton B."/>
            <person name="Muzny D.M."/>
            <person name="Neunemann D."/>
            <person name="Ongeri F."/>
            <person name="Pauchet Y."/>
            <person name="Pu L.L."/>
            <person name="Pyrousis I."/>
            <person name="Rao X.J."/>
            <person name="Redding A."/>
            <person name="Roesel C."/>
            <person name="Sanchez-Gracia A."/>
            <person name="Schaack S."/>
            <person name="Shukla A."/>
            <person name="Tetreau G."/>
            <person name="Wang Y."/>
            <person name="Xiong G.H."/>
            <person name="Traut W."/>
            <person name="Walsh T.K."/>
            <person name="Worley K.C."/>
            <person name="Wu D."/>
            <person name="Wu W."/>
            <person name="Wu Y.Q."/>
            <person name="Zhang X."/>
            <person name="Zou Z."/>
            <person name="Zucker H."/>
            <person name="Briscoe A.D."/>
            <person name="Burmester T."/>
            <person name="Clem R.J."/>
            <person name="Feyereisen R."/>
            <person name="Grimmelikhuijzen C.J.P."/>
            <person name="Hamodrakas S.J."/>
            <person name="Hansson B.S."/>
            <person name="Huguet E."/>
            <person name="Jermiin L.S."/>
            <person name="Lan Q."/>
            <person name="Lehman H.K."/>
            <person name="Lorenzen M."/>
            <person name="Merzendorfer H."/>
            <person name="Michalopoulos I."/>
            <person name="Morton D.B."/>
            <person name="Muthukrishnan S."/>
            <person name="Oakeshott J.G."/>
            <person name="Palmer W."/>
            <person name="Park Y."/>
            <person name="Passarelli A.L."/>
            <person name="Rozas J."/>
            <person name="Schwartz L.M."/>
            <person name="Smith W."/>
            <person name="Southgate A."/>
            <person name="Vilcinskas A."/>
            <person name="Vogt R."/>
            <person name="Wang P."/>
            <person name="Werren J."/>
            <person name="Yu X.Q."/>
            <person name="Zhou J.J."/>
            <person name="Brown S.J."/>
            <person name="Scherer S.E."/>
            <person name="Richards S."/>
            <person name="Blissard G.W."/>
        </authorList>
    </citation>
    <scope>NUCLEOTIDE SEQUENCE</scope>
</reference>
<protein>
    <recommendedName>
        <fullName evidence="1">CN hydrolase domain-containing protein</fullName>
    </recommendedName>
</protein>
<dbReference type="InterPro" id="IPR003010">
    <property type="entry name" value="C-N_Hydrolase"/>
</dbReference>
<gene>
    <name evidence="2" type="ORF">O3G_MSEX011434</name>
</gene>
<comment type="caution">
    <text evidence="2">The sequence shown here is derived from an EMBL/GenBank/DDBJ whole genome shotgun (WGS) entry which is preliminary data.</text>
</comment>
<dbReference type="Proteomes" id="UP000791440">
    <property type="component" value="Unassembled WGS sequence"/>
</dbReference>
<dbReference type="Pfam" id="PF00795">
    <property type="entry name" value="CN_hydrolase"/>
    <property type="match status" value="1"/>
</dbReference>
<accession>A0A922CU44</accession>
<reference evidence="2" key="2">
    <citation type="submission" date="2020-12" db="EMBL/GenBank/DDBJ databases">
        <authorList>
            <person name="Kanost M."/>
        </authorList>
    </citation>
    <scope>NUCLEOTIDE SEQUENCE</scope>
</reference>
<dbReference type="PANTHER" id="PTHR10609">
    <property type="entry name" value="BIOTINIDASE-RELATED"/>
    <property type="match status" value="1"/>
</dbReference>
<feature type="domain" description="CN hydrolase" evidence="1">
    <location>
        <begin position="14"/>
        <end position="216"/>
    </location>
</feature>
<proteinExistence type="predicted"/>
<dbReference type="PANTHER" id="PTHR10609:SF14">
    <property type="entry name" value="BIOTINIDASE"/>
    <property type="match status" value="1"/>
</dbReference>